<evidence type="ECO:0000313" key="3">
    <source>
        <dbReference type="Proteomes" id="UP000316921"/>
    </source>
</evidence>
<dbReference type="InterPro" id="IPR007296">
    <property type="entry name" value="DUF403"/>
</dbReference>
<protein>
    <recommendedName>
        <fullName evidence="1">DUF403 domain-containing protein</fullName>
    </recommendedName>
</protein>
<dbReference type="Pfam" id="PF04168">
    <property type="entry name" value="Alpha-E"/>
    <property type="match status" value="1"/>
</dbReference>
<dbReference type="EMBL" id="CP036287">
    <property type="protein sequence ID" value="QDU66138.1"/>
    <property type="molecule type" value="Genomic_DNA"/>
</dbReference>
<feature type="domain" description="DUF403" evidence="1">
    <location>
        <begin position="1"/>
        <end position="307"/>
    </location>
</feature>
<sequence length="321" mass="35873">MLRYLERADNTAGAIGVNLSHVLDSGGGVAESWEPVLVVTGEMPRFRERFGEGAASDGELVQRYLTWDEENPASIISSIRAARDNARTIRETISREMWESVNLIWLWLQGPGSKRSYDVDRSDFFEALERSIQGFRGTAPDTMLHEEPLDFMRLGMQLERAGMTSRILDVRYHMEAVADADESTVVDFGPWHAILRSCSGIEAFLKRGRSFSGKNIATFLVGDPAFPRSILHCIERAEHALSRILAEEVGSTVLMPQRNTPRMLGQLRAMVSSLEVADMREGELHEALTRVIDSLAEVCNAVHVEFFDFDEASLSAPESPQ</sequence>
<keyword evidence="3" id="KW-1185">Reference proteome</keyword>
<gene>
    <name evidence="2" type="ORF">Pla133_12040</name>
</gene>
<dbReference type="PANTHER" id="PTHR34595:SF7">
    <property type="entry name" value="SLL1039 PROTEIN"/>
    <property type="match status" value="1"/>
</dbReference>
<reference evidence="2 3" key="1">
    <citation type="submission" date="2019-02" db="EMBL/GenBank/DDBJ databases">
        <title>Deep-cultivation of Planctomycetes and their phenomic and genomic characterization uncovers novel biology.</title>
        <authorList>
            <person name="Wiegand S."/>
            <person name="Jogler M."/>
            <person name="Boedeker C."/>
            <person name="Pinto D."/>
            <person name="Vollmers J."/>
            <person name="Rivas-Marin E."/>
            <person name="Kohn T."/>
            <person name="Peeters S.H."/>
            <person name="Heuer A."/>
            <person name="Rast P."/>
            <person name="Oberbeckmann S."/>
            <person name="Bunk B."/>
            <person name="Jeske O."/>
            <person name="Meyerdierks A."/>
            <person name="Storesund J.E."/>
            <person name="Kallscheuer N."/>
            <person name="Luecker S."/>
            <person name="Lage O.M."/>
            <person name="Pohl T."/>
            <person name="Merkel B.J."/>
            <person name="Hornburger P."/>
            <person name="Mueller R.-W."/>
            <person name="Bruemmer F."/>
            <person name="Labrenz M."/>
            <person name="Spormann A.M."/>
            <person name="Op den Camp H."/>
            <person name="Overmann J."/>
            <person name="Amann R."/>
            <person name="Jetten M.S.M."/>
            <person name="Mascher T."/>
            <person name="Medema M.H."/>
            <person name="Devos D.P."/>
            <person name="Kaster A.-K."/>
            <person name="Ovreas L."/>
            <person name="Rohde M."/>
            <person name="Galperin M.Y."/>
            <person name="Jogler C."/>
        </authorList>
    </citation>
    <scope>NUCLEOTIDE SEQUENCE [LARGE SCALE GENOMIC DNA]</scope>
    <source>
        <strain evidence="2 3">Pla133</strain>
    </source>
</reference>
<dbReference type="InterPro" id="IPR051680">
    <property type="entry name" value="ATP-dep_Glu-Cys_Ligase-2"/>
</dbReference>
<dbReference type="Proteomes" id="UP000316921">
    <property type="component" value="Chromosome"/>
</dbReference>
<dbReference type="AlphaFoldDB" id="A0A518BGM2"/>
<dbReference type="PANTHER" id="PTHR34595">
    <property type="entry name" value="BLR5612 PROTEIN"/>
    <property type="match status" value="1"/>
</dbReference>
<proteinExistence type="predicted"/>
<evidence type="ECO:0000313" key="2">
    <source>
        <dbReference type="EMBL" id="QDU66138.1"/>
    </source>
</evidence>
<dbReference type="KEGG" id="pbap:Pla133_12040"/>
<evidence type="ECO:0000259" key="1">
    <source>
        <dbReference type="Pfam" id="PF04168"/>
    </source>
</evidence>
<organism evidence="2 3">
    <name type="scientific">Engelhardtia mirabilis</name>
    <dbReference type="NCBI Taxonomy" id="2528011"/>
    <lineage>
        <taxon>Bacteria</taxon>
        <taxon>Pseudomonadati</taxon>
        <taxon>Planctomycetota</taxon>
        <taxon>Planctomycetia</taxon>
        <taxon>Planctomycetia incertae sedis</taxon>
        <taxon>Engelhardtia</taxon>
    </lineage>
</organism>
<name>A0A518BGM2_9BACT</name>
<accession>A0A518BGM2</accession>